<comment type="caution">
    <text evidence="1">The sequence shown here is derived from an EMBL/GenBank/DDBJ whole genome shotgun (WGS) entry which is preliminary data.</text>
</comment>
<gene>
    <name evidence="1" type="ORF">ODALV1_LOCUS6970</name>
</gene>
<reference evidence="1 2" key="1">
    <citation type="submission" date="2024-08" db="EMBL/GenBank/DDBJ databases">
        <authorList>
            <person name="Cucini C."/>
            <person name="Frati F."/>
        </authorList>
    </citation>
    <scope>NUCLEOTIDE SEQUENCE [LARGE SCALE GENOMIC DNA]</scope>
</reference>
<sequence length="146" mass="17129">MVSKADLSSVTFVTLIYLTAVSECFPYSRWYDYDFPAARPIHDTGAGHLIETEHVNPLRPYEPWILNCILLSRDVVEEGKRHPRCQTVDETNEKEYAKFLFNVEQWEQAFPDRAAKWNVRFPEGKAEERIKYEKLKGHADMHNLNL</sequence>
<evidence type="ECO:0000313" key="2">
    <source>
        <dbReference type="Proteomes" id="UP001642540"/>
    </source>
</evidence>
<proteinExistence type="predicted"/>
<protein>
    <submittedName>
        <fullName evidence="1">Uncharacterized protein</fullName>
    </submittedName>
</protein>
<organism evidence="1 2">
    <name type="scientific">Orchesella dallaii</name>
    <dbReference type="NCBI Taxonomy" id="48710"/>
    <lineage>
        <taxon>Eukaryota</taxon>
        <taxon>Metazoa</taxon>
        <taxon>Ecdysozoa</taxon>
        <taxon>Arthropoda</taxon>
        <taxon>Hexapoda</taxon>
        <taxon>Collembola</taxon>
        <taxon>Entomobryomorpha</taxon>
        <taxon>Entomobryoidea</taxon>
        <taxon>Orchesellidae</taxon>
        <taxon>Orchesellinae</taxon>
        <taxon>Orchesella</taxon>
    </lineage>
</organism>
<name>A0ABP1Q3N4_9HEXA</name>
<accession>A0ABP1Q3N4</accession>
<dbReference type="Proteomes" id="UP001642540">
    <property type="component" value="Unassembled WGS sequence"/>
</dbReference>
<evidence type="ECO:0000313" key="1">
    <source>
        <dbReference type="EMBL" id="CAL8088167.1"/>
    </source>
</evidence>
<dbReference type="EMBL" id="CAXLJM020000022">
    <property type="protein sequence ID" value="CAL8088167.1"/>
    <property type="molecule type" value="Genomic_DNA"/>
</dbReference>
<keyword evidence="2" id="KW-1185">Reference proteome</keyword>